<feature type="chain" id="PRO_5035428338" evidence="2">
    <location>
        <begin position="20"/>
        <end position="80"/>
    </location>
</feature>
<evidence type="ECO:0000256" key="1">
    <source>
        <dbReference type="SAM" id="MobiDB-lite"/>
    </source>
</evidence>
<keyword evidence="2" id="KW-0732">Signal</keyword>
<evidence type="ECO:0000313" key="3">
    <source>
        <dbReference type="EMBL" id="KAH7311620.1"/>
    </source>
</evidence>
<feature type="region of interest" description="Disordered" evidence="1">
    <location>
        <begin position="37"/>
        <end position="80"/>
    </location>
</feature>
<reference evidence="3" key="1">
    <citation type="journal article" date="2021" name="Nat. Commun.">
        <title>Genetic determinants of endophytism in the Arabidopsis root mycobiome.</title>
        <authorList>
            <person name="Mesny F."/>
            <person name="Miyauchi S."/>
            <person name="Thiergart T."/>
            <person name="Pickel B."/>
            <person name="Atanasova L."/>
            <person name="Karlsson M."/>
            <person name="Huettel B."/>
            <person name="Barry K.W."/>
            <person name="Haridas S."/>
            <person name="Chen C."/>
            <person name="Bauer D."/>
            <person name="Andreopoulos W."/>
            <person name="Pangilinan J."/>
            <person name="LaButti K."/>
            <person name="Riley R."/>
            <person name="Lipzen A."/>
            <person name="Clum A."/>
            <person name="Drula E."/>
            <person name="Henrissat B."/>
            <person name="Kohler A."/>
            <person name="Grigoriev I.V."/>
            <person name="Martin F.M."/>
            <person name="Hacquard S."/>
        </authorList>
    </citation>
    <scope>NUCLEOTIDE SEQUENCE</scope>
    <source>
        <strain evidence="3">MPI-CAGE-CH-0235</strain>
    </source>
</reference>
<keyword evidence="4" id="KW-1185">Reference proteome</keyword>
<accession>A0A8K0WP95</accession>
<gene>
    <name evidence="3" type="ORF">B0I35DRAFT_438459</name>
</gene>
<organism evidence="3 4">
    <name type="scientific">Stachybotrys elegans</name>
    <dbReference type="NCBI Taxonomy" id="80388"/>
    <lineage>
        <taxon>Eukaryota</taxon>
        <taxon>Fungi</taxon>
        <taxon>Dikarya</taxon>
        <taxon>Ascomycota</taxon>
        <taxon>Pezizomycotina</taxon>
        <taxon>Sordariomycetes</taxon>
        <taxon>Hypocreomycetidae</taxon>
        <taxon>Hypocreales</taxon>
        <taxon>Stachybotryaceae</taxon>
        <taxon>Stachybotrys</taxon>
    </lineage>
</organism>
<name>A0A8K0WP95_9HYPO</name>
<proteinExistence type="predicted"/>
<dbReference type="Proteomes" id="UP000813444">
    <property type="component" value="Unassembled WGS sequence"/>
</dbReference>
<dbReference type="AlphaFoldDB" id="A0A8K0WP95"/>
<evidence type="ECO:0000313" key="4">
    <source>
        <dbReference type="Proteomes" id="UP000813444"/>
    </source>
</evidence>
<dbReference type="OrthoDB" id="3640889at2759"/>
<evidence type="ECO:0000256" key="2">
    <source>
        <dbReference type="SAM" id="SignalP"/>
    </source>
</evidence>
<comment type="caution">
    <text evidence="3">The sequence shown here is derived from an EMBL/GenBank/DDBJ whole genome shotgun (WGS) entry which is preliminary data.</text>
</comment>
<sequence>MASFKQTAVAILLVVNVMAKPITSGFGEASVQILDREPHSDINMNLGEKERRDGSTGADPHFSFRGRRDGSTESDPDFSF</sequence>
<feature type="signal peptide" evidence="2">
    <location>
        <begin position="1"/>
        <end position="19"/>
    </location>
</feature>
<dbReference type="EMBL" id="JAGPNK010000011">
    <property type="protein sequence ID" value="KAH7311620.1"/>
    <property type="molecule type" value="Genomic_DNA"/>
</dbReference>
<protein>
    <submittedName>
        <fullName evidence="3">Uncharacterized protein</fullName>
    </submittedName>
</protein>